<gene>
    <name evidence="1" type="ORF">PoB_002669200</name>
</gene>
<evidence type="ECO:0000313" key="1">
    <source>
        <dbReference type="EMBL" id="GFO00187.1"/>
    </source>
</evidence>
<dbReference type="AlphaFoldDB" id="A0AAV3ZYR3"/>
<dbReference type="EMBL" id="BLXT01003055">
    <property type="protein sequence ID" value="GFO00187.1"/>
    <property type="molecule type" value="Genomic_DNA"/>
</dbReference>
<keyword evidence="2" id="KW-1185">Reference proteome</keyword>
<proteinExistence type="predicted"/>
<dbReference type="Proteomes" id="UP000735302">
    <property type="component" value="Unassembled WGS sequence"/>
</dbReference>
<organism evidence="1 2">
    <name type="scientific">Plakobranchus ocellatus</name>
    <dbReference type="NCBI Taxonomy" id="259542"/>
    <lineage>
        <taxon>Eukaryota</taxon>
        <taxon>Metazoa</taxon>
        <taxon>Spiralia</taxon>
        <taxon>Lophotrochozoa</taxon>
        <taxon>Mollusca</taxon>
        <taxon>Gastropoda</taxon>
        <taxon>Heterobranchia</taxon>
        <taxon>Euthyneura</taxon>
        <taxon>Panpulmonata</taxon>
        <taxon>Sacoglossa</taxon>
        <taxon>Placobranchoidea</taxon>
        <taxon>Plakobranchidae</taxon>
        <taxon>Plakobranchus</taxon>
    </lineage>
</organism>
<accession>A0AAV3ZYR3</accession>
<protein>
    <submittedName>
        <fullName evidence="1">Uncharacterized protein</fullName>
    </submittedName>
</protein>
<reference evidence="1 2" key="1">
    <citation type="journal article" date="2021" name="Elife">
        <title>Chloroplast acquisition without the gene transfer in kleptoplastic sea slugs, Plakobranchus ocellatus.</title>
        <authorList>
            <person name="Maeda T."/>
            <person name="Takahashi S."/>
            <person name="Yoshida T."/>
            <person name="Shimamura S."/>
            <person name="Takaki Y."/>
            <person name="Nagai Y."/>
            <person name="Toyoda A."/>
            <person name="Suzuki Y."/>
            <person name="Arimoto A."/>
            <person name="Ishii H."/>
            <person name="Satoh N."/>
            <person name="Nishiyama T."/>
            <person name="Hasebe M."/>
            <person name="Maruyama T."/>
            <person name="Minagawa J."/>
            <person name="Obokata J."/>
            <person name="Shigenobu S."/>
        </authorList>
    </citation>
    <scope>NUCLEOTIDE SEQUENCE [LARGE SCALE GENOMIC DNA]</scope>
</reference>
<comment type="caution">
    <text evidence="1">The sequence shown here is derived from an EMBL/GenBank/DDBJ whole genome shotgun (WGS) entry which is preliminary data.</text>
</comment>
<name>A0AAV3ZYR3_9GAST</name>
<sequence length="75" mass="8733">MMRMMTAMMMTPPPKMSVGAEDELWLQLRNKMPARRVRYQPALCQRSHYCIGRVGFHPVYSSVVNANLYQTRLSV</sequence>
<evidence type="ECO:0000313" key="2">
    <source>
        <dbReference type="Proteomes" id="UP000735302"/>
    </source>
</evidence>